<dbReference type="CDD" id="cd04657">
    <property type="entry name" value="Piwi_ago-like"/>
    <property type="match status" value="1"/>
</dbReference>
<gene>
    <name evidence="5" type="ORF">RCL2_001681900</name>
    <name evidence="4" type="ORF">RclHR1_03420012</name>
</gene>
<feature type="domain" description="PAZ" evidence="2">
    <location>
        <begin position="229"/>
        <end position="334"/>
    </location>
</feature>
<dbReference type="SUPFAM" id="SSF101690">
    <property type="entry name" value="PAZ domain"/>
    <property type="match status" value="1"/>
</dbReference>
<dbReference type="Gene3D" id="3.30.420.10">
    <property type="entry name" value="Ribonuclease H-like superfamily/Ribonuclease H"/>
    <property type="match status" value="1"/>
</dbReference>
<comment type="similarity">
    <text evidence="1">Belongs to the argonaute family.</text>
</comment>
<keyword evidence="6" id="KW-1185">Reference proteome</keyword>
<dbReference type="Pfam" id="PF16486">
    <property type="entry name" value="ArgoN"/>
    <property type="match status" value="1"/>
</dbReference>
<dbReference type="Pfam" id="PF02171">
    <property type="entry name" value="Piwi"/>
    <property type="match status" value="1"/>
</dbReference>
<evidence type="ECO:0000313" key="5">
    <source>
        <dbReference type="EMBL" id="GES89955.1"/>
    </source>
</evidence>
<dbReference type="Gene3D" id="3.40.50.2300">
    <property type="match status" value="1"/>
</dbReference>
<dbReference type="Proteomes" id="UP000247702">
    <property type="component" value="Unassembled WGS sequence"/>
</dbReference>
<dbReference type="SMART" id="SM00949">
    <property type="entry name" value="PAZ"/>
    <property type="match status" value="1"/>
</dbReference>
<dbReference type="Proteomes" id="UP000615446">
    <property type="component" value="Unassembled WGS sequence"/>
</dbReference>
<dbReference type="STRING" id="94130.A0A2Z6RPR6"/>
<dbReference type="SMART" id="SM00950">
    <property type="entry name" value="Piwi"/>
    <property type="match status" value="1"/>
</dbReference>
<reference evidence="5" key="2">
    <citation type="submission" date="2019-10" db="EMBL/GenBank/DDBJ databases">
        <title>Conservation and host-specific expression of non-tandemly repeated heterogenous ribosome RNA gene in arbuscular mycorrhizal fungi.</title>
        <authorList>
            <person name="Maeda T."/>
            <person name="Kobayashi Y."/>
            <person name="Nakagawa T."/>
            <person name="Ezawa T."/>
            <person name="Yamaguchi K."/>
            <person name="Bino T."/>
            <person name="Nishimoto Y."/>
            <person name="Shigenobu S."/>
            <person name="Kawaguchi M."/>
        </authorList>
    </citation>
    <scope>NUCLEOTIDE SEQUENCE</scope>
    <source>
        <strain evidence="5">HR1</strain>
    </source>
</reference>
<dbReference type="EMBL" id="BEXD01002691">
    <property type="protein sequence ID" value="GBB99129.1"/>
    <property type="molecule type" value="Genomic_DNA"/>
</dbReference>
<dbReference type="InterPro" id="IPR003165">
    <property type="entry name" value="Piwi"/>
</dbReference>
<accession>A0A2Z6RPR6</accession>
<protein>
    <submittedName>
        <fullName evidence="5">Piwi domain-containing protein</fullName>
    </submittedName>
</protein>
<feature type="domain" description="Piwi" evidence="3">
    <location>
        <begin position="509"/>
        <end position="810"/>
    </location>
</feature>
<dbReference type="Pfam" id="PF08699">
    <property type="entry name" value="ArgoL1"/>
    <property type="match status" value="1"/>
</dbReference>
<dbReference type="PANTHER" id="PTHR22891">
    <property type="entry name" value="EUKARYOTIC TRANSLATION INITIATION FACTOR 2C"/>
    <property type="match status" value="1"/>
</dbReference>
<name>A0A2Z6RPR6_9GLOM</name>
<evidence type="ECO:0000259" key="3">
    <source>
        <dbReference type="PROSITE" id="PS50822"/>
    </source>
</evidence>
<dbReference type="AlphaFoldDB" id="A0A2Z6RPR6"/>
<evidence type="ECO:0000259" key="2">
    <source>
        <dbReference type="PROSITE" id="PS50821"/>
    </source>
</evidence>
<dbReference type="InterPro" id="IPR032473">
    <property type="entry name" value="Argonaute_Mid_dom"/>
</dbReference>
<evidence type="ECO:0000313" key="4">
    <source>
        <dbReference type="EMBL" id="GBB99129.1"/>
    </source>
</evidence>
<sequence>MEEPAFQITQLVRRPVIGSEGRKIRVRTNYFEVTRMQETNISHYDVTITPVVPPRLNWKVFDRFVEQNQQALGYTKPVFDGKKNMFSPKLLPFRQAATFDVELEEDNAPVTSRRPPRRFNIRIRKTDRDIILEELFLFLEAKGRMTNNCEMAIMAMDVIISHKISTKYPTVRRSFYTPKITQPLTGGLEAWQGYYQSARPTMRGIMMINIDLSATAFYESGALVQLVSKILENRSYNQLRSGLSESDHEKVEVIIRNLKIMDNHRAGNRRRFKIEGLTPTPASHTMFVMGDGSQIDVKTYFQNTYNRRLEFPLLPCVVVRRNVYLPIEFCDVIQGQRYMRKLDEDQISKMMDFTRQNPTVRANKIREGLEILNYRGNEYLQQFGMSISNDMTTVDARILPTPVIQYHPSSREHHVTPKDGVWNLRDKKVATGATLGSWSILVFLNDVRLPENVITAFVRELVNTCQDTGMNIPNRRPPIVRANLQGNTEESLKQAWLKAGNAAKAQPQLIICVLPNKGPKLYGEIKRVGETVIGVATQCVQSGPVKTPKKQYCANVCLKMNVKLGGMNSFISPSLIPFISDRPTILIGADVSHPPPGDNRKPSFAALSGSMDAKASRYAASIRAQTSRYEIIEDLANMVKELLKTFYQTCGRKPDRILFYRDGISEGQFGTVLQNEINAIRAACQALEHTYRPTITFVVVQKRHHTRFFPIDRRETDRSGNCLPGTVVDSDITHPFEFDFYLQSHAGLLGTSRPAHYHVLYDENGFNSDSLQTLSYNLCYIYVRCTRAVSLVPPVYYAHLITNRARLHSREESEGGEITFGVVKQELQRVMYFA</sequence>
<dbReference type="InterPro" id="IPR014811">
    <property type="entry name" value="ArgoL1"/>
</dbReference>
<evidence type="ECO:0000313" key="6">
    <source>
        <dbReference type="Proteomes" id="UP000247702"/>
    </source>
</evidence>
<dbReference type="InterPro" id="IPR032472">
    <property type="entry name" value="ArgoL2"/>
</dbReference>
<dbReference type="SMART" id="SM01163">
    <property type="entry name" value="DUF1785"/>
    <property type="match status" value="1"/>
</dbReference>
<dbReference type="EMBL" id="BLAL01000193">
    <property type="protein sequence ID" value="GES89955.1"/>
    <property type="molecule type" value="Genomic_DNA"/>
</dbReference>
<dbReference type="InterPro" id="IPR045246">
    <property type="entry name" value="Piwi_ago-like"/>
</dbReference>
<dbReference type="Pfam" id="PF16488">
    <property type="entry name" value="ArgoL2"/>
    <property type="match status" value="1"/>
</dbReference>
<proteinExistence type="inferred from homology"/>
<reference evidence="4 6" key="1">
    <citation type="submission" date="2017-11" db="EMBL/GenBank/DDBJ databases">
        <title>The genome of Rhizophagus clarus HR1 reveals common genetic basis of auxotrophy among arbuscular mycorrhizal fungi.</title>
        <authorList>
            <person name="Kobayashi Y."/>
        </authorList>
    </citation>
    <scope>NUCLEOTIDE SEQUENCE [LARGE SCALE GENOMIC DNA]</scope>
    <source>
        <strain evidence="4 6">HR1</strain>
    </source>
</reference>
<dbReference type="Pfam" id="PF02170">
    <property type="entry name" value="PAZ"/>
    <property type="match status" value="1"/>
</dbReference>
<evidence type="ECO:0000256" key="1">
    <source>
        <dbReference type="RuleBase" id="RU361178"/>
    </source>
</evidence>
<dbReference type="PROSITE" id="PS50821">
    <property type="entry name" value="PAZ"/>
    <property type="match status" value="1"/>
</dbReference>
<organism evidence="4 6">
    <name type="scientific">Rhizophagus clarus</name>
    <dbReference type="NCBI Taxonomy" id="94130"/>
    <lineage>
        <taxon>Eukaryota</taxon>
        <taxon>Fungi</taxon>
        <taxon>Fungi incertae sedis</taxon>
        <taxon>Mucoromycota</taxon>
        <taxon>Glomeromycotina</taxon>
        <taxon>Glomeromycetes</taxon>
        <taxon>Glomerales</taxon>
        <taxon>Glomeraceae</taxon>
        <taxon>Rhizophagus</taxon>
    </lineage>
</organism>
<dbReference type="CDD" id="cd02846">
    <property type="entry name" value="PAZ_argonaute_like"/>
    <property type="match status" value="1"/>
</dbReference>
<dbReference type="InterPro" id="IPR003100">
    <property type="entry name" value="PAZ_dom"/>
</dbReference>
<comment type="caution">
    <text evidence="4">The sequence shown here is derived from an EMBL/GenBank/DDBJ whole genome shotgun (WGS) entry which is preliminary data.</text>
</comment>
<dbReference type="Pfam" id="PF16487">
    <property type="entry name" value="ArgoMid"/>
    <property type="match status" value="1"/>
</dbReference>
<dbReference type="InterPro" id="IPR036085">
    <property type="entry name" value="PAZ_dom_sf"/>
</dbReference>
<dbReference type="OrthoDB" id="10252740at2759"/>
<dbReference type="InterPro" id="IPR032474">
    <property type="entry name" value="Argonaute_N"/>
</dbReference>
<dbReference type="SUPFAM" id="SSF53098">
    <property type="entry name" value="Ribonuclease H-like"/>
    <property type="match status" value="1"/>
</dbReference>
<dbReference type="InterPro" id="IPR012337">
    <property type="entry name" value="RNaseH-like_sf"/>
</dbReference>
<dbReference type="Gene3D" id="2.170.260.10">
    <property type="entry name" value="paz domain"/>
    <property type="match status" value="1"/>
</dbReference>
<dbReference type="GO" id="GO:0003723">
    <property type="term" value="F:RNA binding"/>
    <property type="evidence" value="ECO:0007669"/>
    <property type="project" value="InterPro"/>
</dbReference>
<dbReference type="PROSITE" id="PS50822">
    <property type="entry name" value="PIWI"/>
    <property type="match status" value="1"/>
</dbReference>
<dbReference type="InterPro" id="IPR036397">
    <property type="entry name" value="RNaseH_sf"/>
</dbReference>